<organism evidence="1 2">
    <name type="scientific">Acinetobacter bereziniae</name>
    <name type="common">Acinetobacter genomosp. 10</name>
    <dbReference type="NCBI Taxonomy" id="106648"/>
    <lineage>
        <taxon>Bacteria</taxon>
        <taxon>Pseudomonadati</taxon>
        <taxon>Pseudomonadota</taxon>
        <taxon>Gammaproteobacteria</taxon>
        <taxon>Moraxellales</taxon>
        <taxon>Moraxellaceae</taxon>
        <taxon>Acinetobacter</taxon>
    </lineage>
</organism>
<name>A0A833PBC3_ACIBZ</name>
<dbReference type="AlphaFoldDB" id="A0A833PBC3"/>
<reference evidence="2" key="1">
    <citation type="journal article" date="2020" name="MBio">
        <title>Horizontal gene transfer to a defensive symbiont with a reduced genome amongst a multipartite beetle microbiome.</title>
        <authorList>
            <person name="Waterworth S.C."/>
            <person name="Florez L.V."/>
            <person name="Rees E.R."/>
            <person name="Hertweck C."/>
            <person name="Kaltenpoth M."/>
            <person name="Kwan J.C."/>
        </authorList>
    </citation>
    <scope>NUCLEOTIDE SEQUENCE [LARGE SCALE GENOMIC DNA]</scope>
</reference>
<proteinExistence type="predicted"/>
<dbReference type="Proteomes" id="UP000490535">
    <property type="component" value="Unassembled WGS sequence"/>
</dbReference>
<comment type="caution">
    <text evidence="1">The sequence shown here is derived from an EMBL/GenBank/DDBJ whole genome shotgun (WGS) entry which is preliminary data.</text>
</comment>
<evidence type="ECO:0000313" key="2">
    <source>
        <dbReference type="Proteomes" id="UP000490535"/>
    </source>
</evidence>
<evidence type="ECO:0000313" key="1">
    <source>
        <dbReference type="EMBL" id="KAF1020415.1"/>
    </source>
</evidence>
<gene>
    <name evidence="1" type="ORF">GAK29_03636</name>
</gene>
<accession>A0A833PBC3</accession>
<evidence type="ECO:0008006" key="3">
    <source>
        <dbReference type="Google" id="ProtNLM"/>
    </source>
</evidence>
<sequence length="73" mass="8258">MNLLNGWTIATAKNGDQIQVKIIPLKRIQNNIDGMSWVEVGKQIQLETGQECCFNLDGRSFYTGLNQLYKIAL</sequence>
<protein>
    <recommendedName>
        <fullName evidence="3">Transposase</fullName>
    </recommendedName>
</protein>
<dbReference type="EMBL" id="WNDP01000122">
    <property type="protein sequence ID" value="KAF1020415.1"/>
    <property type="molecule type" value="Genomic_DNA"/>
</dbReference>